<dbReference type="OrthoDB" id="6077228at2759"/>
<accession>A0A8B6FPC7</accession>
<keyword evidence="2" id="KW-1185">Reference proteome</keyword>
<organism evidence="1 2">
    <name type="scientific">Mytilus galloprovincialis</name>
    <name type="common">Mediterranean mussel</name>
    <dbReference type="NCBI Taxonomy" id="29158"/>
    <lineage>
        <taxon>Eukaryota</taxon>
        <taxon>Metazoa</taxon>
        <taxon>Spiralia</taxon>
        <taxon>Lophotrochozoa</taxon>
        <taxon>Mollusca</taxon>
        <taxon>Bivalvia</taxon>
        <taxon>Autobranchia</taxon>
        <taxon>Pteriomorphia</taxon>
        <taxon>Mytilida</taxon>
        <taxon>Mytiloidea</taxon>
        <taxon>Mytilidae</taxon>
        <taxon>Mytilinae</taxon>
        <taxon>Mytilus</taxon>
    </lineage>
</organism>
<evidence type="ECO:0000313" key="2">
    <source>
        <dbReference type="Proteomes" id="UP000596742"/>
    </source>
</evidence>
<reference evidence="1" key="1">
    <citation type="submission" date="2018-11" db="EMBL/GenBank/DDBJ databases">
        <authorList>
            <person name="Alioto T."/>
            <person name="Alioto T."/>
        </authorList>
    </citation>
    <scope>NUCLEOTIDE SEQUENCE</scope>
</reference>
<proteinExistence type="predicted"/>
<dbReference type="AlphaFoldDB" id="A0A8B6FPC7"/>
<name>A0A8B6FPC7_MYTGA</name>
<gene>
    <name evidence="1" type="ORF">MGAL_10B066743</name>
</gene>
<protein>
    <recommendedName>
        <fullName evidence="3">CABIT domain-containing protein</fullName>
    </recommendedName>
</protein>
<comment type="caution">
    <text evidence="1">The sequence shown here is derived from an EMBL/GenBank/DDBJ whole genome shotgun (WGS) entry which is preliminary data.</text>
</comment>
<evidence type="ECO:0008006" key="3">
    <source>
        <dbReference type="Google" id="ProtNLM"/>
    </source>
</evidence>
<sequence length="172" mass="19608">MSHRDDYKYDVEQQLPLPEFFRNYKDKLPLLVIVTAGFCGETKNDEYPYNEIIRLHKSCSQLRVLGKFSSHDGAKQEFLSIPVDSSCMFSVVKKSKRVGKPKLMLELLAKKDLPVHVRYVSSSNGEIKPAVLACIKGVDILLMKTYVEDFIQGNCLQQGLSFEQRNKGNTNM</sequence>
<evidence type="ECO:0000313" key="1">
    <source>
        <dbReference type="EMBL" id="VDI52659.1"/>
    </source>
</evidence>
<dbReference type="Proteomes" id="UP000596742">
    <property type="component" value="Unassembled WGS sequence"/>
</dbReference>
<dbReference type="EMBL" id="UYJE01007205">
    <property type="protein sequence ID" value="VDI52659.1"/>
    <property type="molecule type" value="Genomic_DNA"/>
</dbReference>